<dbReference type="Pfam" id="PF00535">
    <property type="entry name" value="Glycos_transf_2"/>
    <property type="match status" value="1"/>
</dbReference>
<name>A0A369CJI3_9GAMM</name>
<dbReference type="PANTHER" id="PTHR22916">
    <property type="entry name" value="GLYCOSYLTRANSFERASE"/>
    <property type="match status" value="1"/>
</dbReference>
<evidence type="ECO:0000313" key="2">
    <source>
        <dbReference type="EMBL" id="RCX33458.1"/>
    </source>
</evidence>
<sequence length="322" mass="36624">MANYSCDVSVCITSYNHEDYIRDCVMSVIAQREDVSLEVIIGDDCSNDKTKQILKKLKTTYPDIITVVRHEANLGYGALNLRSILPLTRGRYIAHLDGDDFWLPGKLRQQMQYMEKNDGCVAVCTNSLCLDKNGVALGVFNNQGKIKRISRTYLMQYGNFINHSTLLYKAELRESIIPPDGLFIDYTLLMNLASLGDIGYIDKILSVYRIGTASSVIDNLNEHVRSLYWESINKPSGEVVGDRNKRLASADFLSKVFYRSIKTRSMALMKKWWPIVSAEHREHKARLTLLAISNILITGIRLFLSLVASRIGGTRLRVIYWR</sequence>
<dbReference type="Proteomes" id="UP000252707">
    <property type="component" value="Unassembled WGS sequence"/>
</dbReference>
<dbReference type="PANTHER" id="PTHR22916:SF3">
    <property type="entry name" value="UDP-GLCNAC:BETAGAL BETA-1,3-N-ACETYLGLUCOSAMINYLTRANSFERASE-LIKE PROTEIN 1"/>
    <property type="match status" value="1"/>
</dbReference>
<evidence type="ECO:0000259" key="1">
    <source>
        <dbReference type="Pfam" id="PF00535"/>
    </source>
</evidence>
<dbReference type="AlphaFoldDB" id="A0A369CJI3"/>
<dbReference type="InterPro" id="IPR029044">
    <property type="entry name" value="Nucleotide-diphossugar_trans"/>
</dbReference>
<feature type="domain" description="Glycosyltransferase 2-like" evidence="1">
    <location>
        <begin position="9"/>
        <end position="125"/>
    </location>
</feature>
<keyword evidence="2" id="KW-0808">Transferase</keyword>
<accession>A0A369CJI3</accession>
<organism evidence="2 3">
    <name type="scientific">Thioalbus denitrificans</name>
    <dbReference type="NCBI Taxonomy" id="547122"/>
    <lineage>
        <taxon>Bacteria</taxon>
        <taxon>Pseudomonadati</taxon>
        <taxon>Pseudomonadota</taxon>
        <taxon>Gammaproteobacteria</taxon>
        <taxon>Chromatiales</taxon>
        <taxon>Ectothiorhodospiraceae</taxon>
        <taxon>Thioalbus</taxon>
    </lineage>
</organism>
<dbReference type="OrthoDB" id="5782309at2"/>
<dbReference type="EMBL" id="QPJY01000001">
    <property type="protein sequence ID" value="RCX33458.1"/>
    <property type="molecule type" value="Genomic_DNA"/>
</dbReference>
<keyword evidence="3" id="KW-1185">Reference proteome</keyword>
<evidence type="ECO:0000313" key="3">
    <source>
        <dbReference type="Proteomes" id="UP000252707"/>
    </source>
</evidence>
<dbReference type="GO" id="GO:0016758">
    <property type="term" value="F:hexosyltransferase activity"/>
    <property type="evidence" value="ECO:0007669"/>
    <property type="project" value="UniProtKB-ARBA"/>
</dbReference>
<reference evidence="2 3" key="1">
    <citation type="submission" date="2018-07" db="EMBL/GenBank/DDBJ databases">
        <title>Genomic Encyclopedia of Type Strains, Phase IV (KMG-IV): sequencing the most valuable type-strain genomes for metagenomic binning, comparative biology and taxonomic classification.</title>
        <authorList>
            <person name="Goeker M."/>
        </authorList>
    </citation>
    <scope>NUCLEOTIDE SEQUENCE [LARGE SCALE GENOMIC DNA]</scope>
    <source>
        <strain evidence="2 3">DSM 26407</strain>
    </source>
</reference>
<comment type="caution">
    <text evidence="2">The sequence shown here is derived from an EMBL/GenBank/DDBJ whole genome shotgun (WGS) entry which is preliminary data.</text>
</comment>
<dbReference type="SUPFAM" id="SSF53448">
    <property type="entry name" value="Nucleotide-diphospho-sugar transferases"/>
    <property type="match status" value="1"/>
</dbReference>
<protein>
    <submittedName>
        <fullName evidence="2">Glycosyl transferase family 2</fullName>
    </submittedName>
</protein>
<dbReference type="Gene3D" id="3.90.550.10">
    <property type="entry name" value="Spore Coat Polysaccharide Biosynthesis Protein SpsA, Chain A"/>
    <property type="match status" value="1"/>
</dbReference>
<dbReference type="RefSeq" id="WP_114278294.1">
    <property type="nucleotide sequence ID" value="NZ_QPJY01000001.1"/>
</dbReference>
<proteinExistence type="predicted"/>
<dbReference type="InterPro" id="IPR001173">
    <property type="entry name" value="Glyco_trans_2-like"/>
</dbReference>
<gene>
    <name evidence="2" type="ORF">DFQ59_101761</name>
</gene>